<comment type="caution">
    <text evidence="3">The sequence shown here is derived from an EMBL/GenBank/DDBJ whole genome shotgun (WGS) entry which is preliminary data.</text>
</comment>
<evidence type="ECO:0000259" key="2">
    <source>
        <dbReference type="PROSITE" id="PS51372"/>
    </source>
</evidence>
<reference evidence="3 4" key="1">
    <citation type="submission" date="2016-02" db="EMBL/GenBank/DDBJ databases">
        <authorList>
            <person name="Wen L."/>
            <person name="He K."/>
            <person name="Yang H."/>
        </authorList>
    </citation>
    <scope>NUCLEOTIDE SEQUENCE [LARGE SCALE GENOMIC DNA]</scope>
    <source>
        <strain evidence="3 4">MJR8628A</strain>
    </source>
</reference>
<accession>A0A135YVX9</accession>
<dbReference type="AlphaFoldDB" id="A0A135YVX9"/>
<dbReference type="InterPro" id="IPR011608">
    <property type="entry name" value="PRD"/>
</dbReference>
<dbReference type="STRING" id="1261.HMPREF3195_00639"/>
<dbReference type="InterPro" id="IPR004341">
    <property type="entry name" value="CAT_RNA-bd_dom"/>
</dbReference>
<dbReference type="Pfam" id="PF03123">
    <property type="entry name" value="CAT_RBD"/>
    <property type="match status" value="1"/>
</dbReference>
<dbReference type="NCBIfam" id="NF046042">
    <property type="entry name" value="LicT"/>
    <property type="match status" value="1"/>
</dbReference>
<feature type="domain" description="PRD" evidence="2">
    <location>
        <begin position="174"/>
        <end position="284"/>
    </location>
</feature>
<dbReference type="SUPFAM" id="SSF63520">
    <property type="entry name" value="PTS-regulatory domain, PRD"/>
    <property type="match status" value="2"/>
</dbReference>
<dbReference type="EMBL" id="LSQZ01000020">
    <property type="protein sequence ID" value="KXI13558.1"/>
    <property type="molecule type" value="Genomic_DNA"/>
</dbReference>
<dbReference type="GO" id="GO:0003723">
    <property type="term" value="F:RNA binding"/>
    <property type="evidence" value="ECO:0007669"/>
    <property type="project" value="InterPro"/>
</dbReference>
<sequence length="295" mass="34420">MVIKQIFNNNVVLVRDDIEGKEFILTGSGIGFQKKKGMQVDIEKIEKKFISSDDSIMNRIVSLASEIDPEIFEMTNSIVTMIEDFLGENLYEYIYPALADHIAFALKRNKEGIVVRNTILYQIKRVYSKEFEAGMIAVNYIKDRLGIDLGQDEAAFIAVHIVNSYYQGKSEKYQQDIKVLKILKDVLNIIRYYYKIDYRESDLDYERLVTHVRFFAKRLLAGDHREDNSRELFEVVKIKYDKAYGCVEKIEEYVSNNYGQYLSDDEKLYLTMHIERVSNKFKIHDSGVVTEEGKT</sequence>
<dbReference type="PANTHER" id="PTHR30185:SF15">
    <property type="entry name" value="CRYPTIC BETA-GLUCOSIDE BGL OPERON ANTITERMINATOR"/>
    <property type="match status" value="1"/>
</dbReference>
<dbReference type="eggNOG" id="COG3711">
    <property type="taxonomic scope" value="Bacteria"/>
</dbReference>
<dbReference type="Gene3D" id="2.30.24.10">
    <property type="entry name" value="CAT RNA-binding domain"/>
    <property type="match status" value="1"/>
</dbReference>
<dbReference type="InterPro" id="IPR036650">
    <property type="entry name" value="CAT_RNA-bd_dom_sf"/>
</dbReference>
<organism evidence="3 4">
    <name type="scientific">Peptostreptococcus anaerobius</name>
    <dbReference type="NCBI Taxonomy" id="1261"/>
    <lineage>
        <taxon>Bacteria</taxon>
        <taxon>Bacillati</taxon>
        <taxon>Bacillota</taxon>
        <taxon>Clostridia</taxon>
        <taxon>Peptostreptococcales</taxon>
        <taxon>Peptostreptococcaceae</taxon>
        <taxon>Peptostreptococcus</taxon>
    </lineage>
</organism>
<dbReference type="SUPFAM" id="SSF50151">
    <property type="entry name" value="SacY-like RNA-binding domain"/>
    <property type="match status" value="1"/>
</dbReference>
<dbReference type="PROSITE" id="PS51372">
    <property type="entry name" value="PRD_2"/>
    <property type="match status" value="2"/>
</dbReference>
<dbReference type="RefSeq" id="WP_021935034.1">
    <property type="nucleotide sequence ID" value="NZ_JAWEAY010000008.1"/>
</dbReference>
<gene>
    <name evidence="3" type="ORF">HMPREF3195_00639</name>
</gene>
<dbReference type="Gene3D" id="1.10.1790.10">
    <property type="entry name" value="PRD domain"/>
    <property type="match status" value="2"/>
</dbReference>
<dbReference type="Proteomes" id="UP000070326">
    <property type="component" value="Unassembled WGS sequence"/>
</dbReference>
<feature type="domain" description="PRD" evidence="2">
    <location>
        <begin position="66"/>
        <end position="171"/>
    </location>
</feature>
<dbReference type="GO" id="GO:0006355">
    <property type="term" value="P:regulation of DNA-templated transcription"/>
    <property type="evidence" value="ECO:0007669"/>
    <property type="project" value="InterPro"/>
</dbReference>
<dbReference type="Pfam" id="PF00874">
    <property type="entry name" value="PRD"/>
    <property type="match status" value="2"/>
</dbReference>
<dbReference type="InterPro" id="IPR050661">
    <property type="entry name" value="BglG_antiterminators"/>
</dbReference>
<dbReference type="SMART" id="SM01061">
    <property type="entry name" value="CAT_RBD"/>
    <property type="match status" value="1"/>
</dbReference>
<dbReference type="PATRIC" id="fig|1261.5.peg.644"/>
<keyword evidence="1" id="KW-0677">Repeat</keyword>
<protein>
    <submittedName>
        <fullName evidence="3">Putative transcription antiterminator LicT</fullName>
    </submittedName>
</protein>
<proteinExistence type="predicted"/>
<dbReference type="InterPro" id="IPR036634">
    <property type="entry name" value="PRD_sf"/>
</dbReference>
<name>A0A135YVX9_9FIRM</name>
<evidence type="ECO:0000313" key="3">
    <source>
        <dbReference type="EMBL" id="KXI13558.1"/>
    </source>
</evidence>
<evidence type="ECO:0000256" key="1">
    <source>
        <dbReference type="ARBA" id="ARBA00022737"/>
    </source>
</evidence>
<dbReference type="PANTHER" id="PTHR30185">
    <property type="entry name" value="CRYPTIC BETA-GLUCOSIDE BGL OPERON ANTITERMINATOR"/>
    <property type="match status" value="1"/>
</dbReference>
<evidence type="ECO:0000313" key="4">
    <source>
        <dbReference type="Proteomes" id="UP000070326"/>
    </source>
</evidence>